<evidence type="ECO:0008006" key="3">
    <source>
        <dbReference type="Google" id="ProtNLM"/>
    </source>
</evidence>
<dbReference type="GO" id="GO:0043937">
    <property type="term" value="P:regulation of sporulation"/>
    <property type="evidence" value="ECO:0007669"/>
    <property type="project" value="InterPro"/>
</dbReference>
<dbReference type="InterPro" id="IPR036638">
    <property type="entry name" value="HLH_DNA-bd_sf"/>
</dbReference>
<reference evidence="1 2" key="1">
    <citation type="journal article" date="2018" name="Nat. Biotechnol.">
        <title>A standardized bacterial taxonomy based on genome phylogeny substantially revises the tree of life.</title>
        <authorList>
            <person name="Parks D.H."/>
            <person name="Chuvochina M."/>
            <person name="Waite D.W."/>
            <person name="Rinke C."/>
            <person name="Skarshewski A."/>
            <person name="Chaumeil P.A."/>
            <person name="Hugenholtz P."/>
        </authorList>
    </citation>
    <scope>NUCLEOTIDE SEQUENCE [LARGE SCALE GENOMIC DNA]</scope>
    <source>
        <strain evidence="1">UBA10948</strain>
    </source>
</reference>
<dbReference type="InterPro" id="IPR037208">
    <property type="entry name" value="Spo0E-like_sf"/>
</dbReference>
<evidence type="ECO:0000313" key="2">
    <source>
        <dbReference type="Proteomes" id="UP000263273"/>
    </source>
</evidence>
<dbReference type="Proteomes" id="UP000263273">
    <property type="component" value="Unassembled WGS sequence"/>
</dbReference>
<evidence type="ECO:0000313" key="1">
    <source>
        <dbReference type="EMBL" id="HBK53915.1"/>
    </source>
</evidence>
<sequence>MAAPCAGKGNNIAGEDNRELIEWIELLRRRLETLAVLRQNYTDPEVLATSQALDEALTEFYYRSEAEGAQRVQSQVWQVKKAQKSAIG</sequence>
<dbReference type="AlphaFoldDB" id="A0A354YX35"/>
<proteinExistence type="predicted"/>
<dbReference type="SUPFAM" id="SSF140500">
    <property type="entry name" value="BAS1536-like"/>
    <property type="match status" value="1"/>
</dbReference>
<accession>A0A354YX35</accession>
<dbReference type="GO" id="GO:0046983">
    <property type="term" value="F:protein dimerization activity"/>
    <property type="evidence" value="ECO:0007669"/>
    <property type="project" value="InterPro"/>
</dbReference>
<gene>
    <name evidence="1" type="ORF">DDZ44_08275</name>
</gene>
<dbReference type="EMBL" id="DNZF01000180">
    <property type="protein sequence ID" value="HBK53915.1"/>
    <property type="molecule type" value="Genomic_DNA"/>
</dbReference>
<protein>
    <recommendedName>
        <fullName evidence="3">Aspartyl-phosphate phosphatase Spo0E family protein</fullName>
    </recommendedName>
</protein>
<dbReference type="Pfam" id="PF09388">
    <property type="entry name" value="SpoOE-like"/>
    <property type="match status" value="1"/>
</dbReference>
<organism evidence="1 2">
    <name type="scientific">Syntrophomonas wolfei</name>
    <dbReference type="NCBI Taxonomy" id="863"/>
    <lineage>
        <taxon>Bacteria</taxon>
        <taxon>Bacillati</taxon>
        <taxon>Bacillota</taxon>
        <taxon>Clostridia</taxon>
        <taxon>Eubacteriales</taxon>
        <taxon>Syntrophomonadaceae</taxon>
        <taxon>Syntrophomonas</taxon>
    </lineage>
</organism>
<comment type="caution">
    <text evidence="1">The sequence shown here is derived from an EMBL/GenBank/DDBJ whole genome shotgun (WGS) entry which is preliminary data.</text>
</comment>
<name>A0A354YX35_9FIRM</name>
<dbReference type="Gene3D" id="4.10.280.10">
    <property type="entry name" value="Helix-loop-helix DNA-binding domain"/>
    <property type="match status" value="1"/>
</dbReference>
<dbReference type="InterPro" id="IPR018540">
    <property type="entry name" value="Spo0E-like"/>
</dbReference>